<accession>A0A061IKX6</accession>
<dbReference type="SUPFAM" id="SSF160374">
    <property type="entry name" value="RplX-like"/>
    <property type="match status" value="1"/>
</dbReference>
<keyword evidence="1" id="KW-0687">Ribonucleoprotein</keyword>
<dbReference type="PANTHER" id="PTHR10052">
    <property type="entry name" value="60S RIBOSOMAL PROTEIN L18A"/>
    <property type="match status" value="1"/>
</dbReference>
<protein>
    <submittedName>
        <fullName evidence="1">60S ribosomal protein L18a-like protein</fullName>
    </submittedName>
</protein>
<dbReference type="GO" id="GO:0006412">
    <property type="term" value="P:translation"/>
    <property type="evidence" value="ECO:0007669"/>
    <property type="project" value="InterPro"/>
</dbReference>
<name>A0A061IKX6_CRIGR</name>
<reference evidence="2" key="1">
    <citation type="journal article" date="2013" name="Nat. Biotechnol.">
        <title>Chinese hamster genome sequenced from sorted chromosomes.</title>
        <authorList>
            <person name="Brinkrolf K."/>
            <person name="Rupp O."/>
            <person name="Laux H."/>
            <person name="Kollin F."/>
            <person name="Ernst W."/>
            <person name="Linke B."/>
            <person name="Kofler R."/>
            <person name="Romand S."/>
            <person name="Hesse F."/>
            <person name="Budach W.E."/>
            <person name="Galosy S."/>
            <person name="Muller D."/>
            <person name="Noll T."/>
            <person name="Wienberg J."/>
            <person name="Jostock T."/>
            <person name="Leonard M."/>
            <person name="Grillari J."/>
            <person name="Tauch A."/>
            <person name="Goesmann A."/>
            <person name="Helk B."/>
            <person name="Mott J.E."/>
            <person name="Puhler A."/>
            <person name="Borth N."/>
        </authorList>
    </citation>
    <scope>NUCLEOTIDE SEQUENCE [LARGE SCALE GENOMIC DNA]</scope>
    <source>
        <strain evidence="2">17A/GY</strain>
    </source>
</reference>
<proteinExistence type="predicted"/>
<dbReference type="InterPro" id="IPR021138">
    <property type="entry name" value="Ribosomal_eL20_eukaryotes"/>
</dbReference>
<dbReference type="GO" id="GO:0003735">
    <property type="term" value="F:structural constituent of ribosome"/>
    <property type="evidence" value="ECO:0007669"/>
    <property type="project" value="InterPro"/>
</dbReference>
<organism evidence="1 2">
    <name type="scientific">Cricetulus griseus</name>
    <name type="common">Chinese hamster</name>
    <name type="synonym">Cricetulus barabensis griseus</name>
    <dbReference type="NCBI Taxonomy" id="10029"/>
    <lineage>
        <taxon>Eukaryota</taxon>
        <taxon>Metazoa</taxon>
        <taxon>Chordata</taxon>
        <taxon>Craniata</taxon>
        <taxon>Vertebrata</taxon>
        <taxon>Euteleostomi</taxon>
        <taxon>Mammalia</taxon>
        <taxon>Eutheria</taxon>
        <taxon>Euarchontoglires</taxon>
        <taxon>Glires</taxon>
        <taxon>Rodentia</taxon>
        <taxon>Myomorpha</taxon>
        <taxon>Muroidea</taxon>
        <taxon>Cricetidae</taxon>
        <taxon>Cricetinae</taxon>
        <taxon>Cricetulus</taxon>
    </lineage>
</organism>
<dbReference type="EMBL" id="KE666079">
    <property type="protein sequence ID" value="ERE88308.1"/>
    <property type="molecule type" value="Genomic_DNA"/>
</dbReference>
<dbReference type="GO" id="GO:0005840">
    <property type="term" value="C:ribosome"/>
    <property type="evidence" value="ECO:0007669"/>
    <property type="project" value="UniProtKB-KW"/>
</dbReference>
<evidence type="ECO:0000313" key="2">
    <source>
        <dbReference type="Proteomes" id="UP000030759"/>
    </source>
</evidence>
<gene>
    <name evidence="1" type="ORF">H671_1g3155</name>
</gene>
<dbReference type="AlphaFoldDB" id="A0A061IKX6"/>
<dbReference type="Gene3D" id="3.10.20.10">
    <property type="match status" value="1"/>
</dbReference>
<sequence length="82" mass="9283">MKSSSVETVHCAEVRPAVPRRVKNFAIWLRYDSQHGTHLVPRIPGPDHCWGGHSVLDMGAQHRVRAHSRNMMKVEEIAEGKC</sequence>
<dbReference type="Proteomes" id="UP000030759">
    <property type="component" value="Unassembled WGS sequence"/>
</dbReference>
<evidence type="ECO:0000313" key="1">
    <source>
        <dbReference type="EMBL" id="ERE88308.1"/>
    </source>
</evidence>
<keyword evidence="1" id="KW-0689">Ribosomal protein</keyword>